<accession>A6NY63</accession>
<dbReference type="EMBL" id="AAXG02000028">
    <property type="protein sequence ID" value="EDM99233.1"/>
    <property type="molecule type" value="Genomic_DNA"/>
</dbReference>
<evidence type="ECO:0000256" key="1">
    <source>
        <dbReference type="ARBA" id="ARBA00022705"/>
    </source>
</evidence>
<dbReference type="Gene3D" id="1.10.287.110">
    <property type="entry name" value="DnaJ domain"/>
    <property type="match status" value="1"/>
</dbReference>
<dbReference type="OrthoDB" id="9775658at2"/>
<comment type="caution">
    <text evidence="2">The sequence shown here is derived from an EMBL/GenBank/DDBJ whole genome shotgun (WGS) entry which is preliminary data.</text>
</comment>
<dbReference type="GO" id="GO:0006260">
    <property type="term" value="P:DNA replication"/>
    <property type="evidence" value="ECO:0007669"/>
    <property type="project" value="UniProtKB-KW"/>
</dbReference>
<proteinExistence type="predicted"/>
<sequence>MYFQHCKTENEVRKTYRTLVKKLHPDLGGDEEKMKILTTEYKEALKTLHSMESKSWNVIELVKSRLYELGVTTPYSIYCGKVIEITLESGVDPNRILGIEADIRSAIESCGSRLRLKYWGTRRSRPYEIFTSGCATFIDIDAEDTYLHYAKQTGSYEQALYKTLAAYVADVKNGEKWYDAHWDIKTKHGYIMHCSKTLTLTDLLTSS</sequence>
<dbReference type="eggNOG" id="ENOG5033BVS">
    <property type="taxonomic scope" value="Bacteria"/>
</dbReference>
<protein>
    <submittedName>
        <fullName evidence="2">DnaJ domain protein</fullName>
    </submittedName>
</protein>
<reference evidence="2 3" key="2">
    <citation type="submission" date="2007-06" db="EMBL/GenBank/DDBJ databases">
        <title>Draft genome sequence of Pseudoflavonifractor capillosus ATCC 29799.</title>
        <authorList>
            <person name="Sudarsanam P."/>
            <person name="Ley R."/>
            <person name="Guruge J."/>
            <person name="Turnbaugh P.J."/>
            <person name="Mahowald M."/>
            <person name="Liep D."/>
            <person name="Gordon J."/>
        </authorList>
    </citation>
    <scope>NUCLEOTIDE SEQUENCE [LARGE SCALE GENOMIC DNA]</scope>
    <source>
        <strain evidence="2 3">ATCC 29799</strain>
    </source>
</reference>
<keyword evidence="1" id="KW-0235">DNA replication</keyword>
<evidence type="ECO:0000313" key="3">
    <source>
        <dbReference type="Proteomes" id="UP000003639"/>
    </source>
</evidence>
<reference evidence="2 3" key="1">
    <citation type="submission" date="2007-04" db="EMBL/GenBank/DDBJ databases">
        <authorList>
            <person name="Fulton L."/>
            <person name="Clifton S."/>
            <person name="Fulton B."/>
            <person name="Xu J."/>
            <person name="Minx P."/>
            <person name="Pepin K.H."/>
            <person name="Johnson M."/>
            <person name="Thiruvilangam P."/>
            <person name="Bhonagiri V."/>
            <person name="Nash W.E."/>
            <person name="Mardis E.R."/>
            <person name="Wilson R.K."/>
        </authorList>
    </citation>
    <scope>NUCLEOTIDE SEQUENCE [LARGE SCALE GENOMIC DNA]</scope>
    <source>
        <strain evidence="2 3">ATCC 29799</strain>
    </source>
</reference>
<dbReference type="RefSeq" id="WP_006573670.1">
    <property type="nucleotide sequence ID" value="NZ_AAXG02000028.1"/>
</dbReference>
<keyword evidence="3" id="KW-1185">Reference proteome</keyword>
<organism evidence="2 3">
    <name type="scientific">Pseudoflavonifractor capillosus ATCC 29799</name>
    <dbReference type="NCBI Taxonomy" id="411467"/>
    <lineage>
        <taxon>Bacteria</taxon>
        <taxon>Bacillati</taxon>
        <taxon>Bacillota</taxon>
        <taxon>Clostridia</taxon>
        <taxon>Eubacteriales</taxon>
        <taxon>Oscillospiraceae</taxon>
        <taxon>Pseudoflavonifractor</taxon>
    </lineage>
</organism>
<dbReference type="SUPFAM" id="SSF46565">
    <property type="entry name" value="Chaperone J-domain"/>
    <property type="match status" value="1"/>
</dbReference>
<evidence type="ECO:0000313" key="2">
    <source>
        <dbReference type="EMBL" id="EDM99233.1"/>
    </source>
</evidence>
<dbReference type="AlphaFoldDB" id="A6NY63"/>
<gene>
    <name evidence="2" type="ORF">BACCAP_03162</name>
</gene>
<dbReference type="InterPro" id="IPR036869">
    <property type="entry name" value="J_dom_sf"/>
</dbReference>
<dbReference type="Proteomes" id="UP000003639">
    <property type="component" value="Unassembled WGS sequence"/>
</dbReference>
<name>A6NY63_9FIRM</name>